<organism evidence="1 2">
    <name type="scientific">Streptomyces bohaiensis</name>
    <dbReference type="NCBI Taxonomy" id="1431344"/>
    <lineage>
        <taxon>Bacteria</taxon>
        <taxon>Bacillati</taxon>
        <taxon>Actinomycetota</taxon>
        <taxon>Actinomycetes</taxon>
        <taxon>Kitasatosporales</taxon>
        <taxon>Streptomycetaceae</taxon>
        <taxon>Streptomyces</taxon>
    </lineage>
</organism>
<evidence type="ECO:0000313" key="1">
    <source>
        <dbReference type="EMBL" id="NJQ14445.1"/>
    </source>
</evidence>
<dbReference type="Proteomes" id="UP000727056">
    <property type="component" value="Unassembled WGS sequence"/>
</dbReference>
<dbReference type="EMBL" id="JAAVJC010000025">
    <property type="protein sequence ID" value="NJQ14445.1"/>
    <property type="molecule type" value="Genomic_DNA"/>
</dbReference>
<dbReference type="RefSeq" id="WP_168087269.1">
    <property type="nucleotide sequence ID" value="NZ_BHZH01000016.1"/>
</dbReference>
<proteinExistence type="predicted"/>
<sequence>MAHAQPPGYLDDLREVTGDREGGTLAAGASFRGVVVEGDTVGGGGQMSPVRTTWEPPACYFAPKWTAPEFKQWWTGHVLPMAGNMESPEFTSELTREHKKLYGPDGRHEDHNIARADDGTWWGVHINPNARGTQEAMACYLDESYVWVEHSDPPPPGPGVPDAAMLAELAYEHVDIPELSFEVSPADAQKVNLATWVWLPASELDPVSVTARLDGYANLSSTVTARPVSVSLDAGTADATVHAGPDGCAVSPAGVIGAEWTSARKGETPPCGVTYHRATHGGGGYELSATVTWEVSWEGSDGSGGDLPSGEFGSSQTVQVQEVQTIVR</sequence>
<gene>
    <name evidence="1" type="ORF">HCN52_05695</name>
</gene>
<accession>A0ABX1C5G1</accession>
<reference evidence="1 2" key="1">
    <citation type="submission" date="2020-03" db="EMBL/GenBank/DDBJ databases">
        <title>Draft genome of Streptomyces sp. ventii, isolated from the Axial Seamount in the Pacific Ocean, and resequencing of the two type strains Streptomyces lonarensis strain NCL 716 and Streptomyces bohaiensis strain 11A07.</title>
        <authorList>
            <person name="Loughran R.M."/>
            <person name="Pfannmuller K.M."/>
            <person name="Wasson B.J."/>
            <person name="Deadmond M.C."/>
            <person name="Paddock B.E."/>
            <person name="Koyack M.J."/>
            <person name="Gallegos D.A."/>
            <person name="Mitchell E.A."/>
            <person name="Ushijima B."/>
            <person name="Saw J.H."/>
            <person name="Mcphail K.L."/>
            <person name="Videau P."/>
        </authorList>
    </citation>
    <scope>NUCLEOTIDE SEQUENCE [LARGE SCALE GENOMIC DNA]</scope>
    <source>
        <strain evidence="1 2">11A07</strain>
    </source>
</reference>
<protein>
    <submittedName>
        <fullName evidence="1">Uncharacterized protein</fullName>
    </submittedName>
</protein>
<keyword evidence="2" id="KW-1185">Reference proteome</keyword>
<evidence type="ECO:0000313" key="2">
    <source>
        <dbReference type="Proteomes" id="UP000727056"/>
    </source>
</evidence>
<name>A0ABX1C5G1_9ACTN</name>
<comment type="caution">
    <text evidence="1">The sequence shown here is derived from an EMBL/GenBank/DDBJ whole genome shotgun (WGS) entry which is preliminary data.</text>
</comment>